<gene>
    <name evidence="2" type="ORF">HGMM_F13D05C12</name>
</gene>
<reference evidence="2" key="1">
    <citation type="journal article" date="2005" name="Environ. Microbiol.">
        <title>Genetic and functional properties of uncultivated thermophilic crenarchaeotes from a subsurface gold mine as revealed by analysis of genome fragments.</title>
        <authorList>
            <person name="Nunoura T."/>
            <person name="Hirayama H."/>
            <person name="Takami H."/>
            <person name="Oida H."/>
            <person name="Nishi S."/>
            <person name="Shimamura S."/>
            <person name="Suzuki Y."/>
            <person name="Inagaki F."/>
            <person name="Takai K."/>
            <person name="Nealson K.H."/>
            <person name="Horikoshi K."/>
        </authorList>
    </citation>
    <scope>NUCLEOTIDE SEQUENCE</scope>
</reference>
<dbReference type="EMBL" id="AP011680">
    <property type="protein sequence ID" value="BAL54190.1"/>
    <property type="molecule type" value="Genomic_DNA"/>
</dbReference>
<organism evidence="2">
    <name type="scientific">uncultured Planctomycetota bacterium</name>
    <dbReference type="NCBI Taxonomy" id="120965"/>
    <lineage>
        <taxon>Bacteria</taxon>
        <taxon>Pseudomonadati</taxon>
        <taxon>Planctomycetota</taxon>
        <taxon>environmental samples</taxon>
    </lineage>
</organism>
<reference evidence="2" key="2">
    <citation type="journal article" date="2012" name="PLoS ONE">
        <title>A Deeply Branching Thermophilic Bacterium with an Ancient Acetyl-CoA Pathway Dominates a Subsurface Ecosystem.</title>
        <authorList>
            <person name="Takami H."/>
            <person name="Noguchi H."/>
            <person name="Takaki Y."/>
            <person name="Uchiyama I."/>
            <person name="Toyoda A."/>
            <person name="Nishi S."/>
            <person name="Chee G.-J."/>
            <person name="Arai W."/>
            <person name="Nunoura T."/>
            <person name="Itoh T."/>
            <person name="Hattori M."/>
            <person name="Takai K."/>
        </authorList>
    </citation>
    <scope>NUCLEOTIDE SEQUENCE</scope>
</reference>
<feature type="region of interest" description="Disordered" evidence="1">
    <location>
        <begin position="90"/>
        <end position="109"/>
    </location>
</feature>
<proteinExistence type="predicted"/>
<evidence type="ECO:0000256" key="1">
    <source>
        <dbReference type="SAM" id="MobiDB-lite"/>
    </source>
</evidence>
<sequence length="109" mass="11785">MGMSQLARGFFKAFPSNVCPPSNPTQQPLSKSGGLTPSALPLWGIPLPVRSPVRDALTPAAADYVHSLGEVERLRTCMCTPRRAGVRDGLYQLGNGGRSRRRLAVDKRP</sequence>
<accession>H5SDF4</accession>
<name>H5SDF4_9BACT</name>
<evidence type="ECO:0000313" key="2">
    <source>
        <dbReference type="EMBL" id="BAL54190.1"/>
    </source>
</evidence>
<dbReference type="AlphaFoldDB" id="H5SDF4"/>
<protein>
    <submittedName>
        <fullName evidence="2">Uncharacterized protein</fullName>
    </submittedName>
</protein>